<comment type="caution">
    <text evidence="4">The sequence shown here is derived from an EMBL/GenBank/DDBJ whole genome shotgun (WGS) entry which is preliminary data.</text>
</comment>
<dbReference type="SUPFAM" id="SSF52833">
    <property type="entry name" value="Thioredoxin-like"/>
    <property type="match status" value="1"/>
</dbReference>
<protein>
    <recommendedName>
        <fullName evidence="6">GST N-terminal domain-containing protein</fullName>
    </recommendedName>
</protein>
<feature type="compositionally biased region" description="Low complexity" evidence="1">
    <location>
        <begin position="706"/>
        <end position="717"/>
    </location>
</feature>
<dbReference type="CDD" id="cd00299">
    <property type="entry name" value="GST_C_family"/>
    <property type="match status" value="1"/>
</dbReference>
<feature type="compositionally biased region" description="Polar residues" evidence="1">
    <location>
        <begin position="802"/>
        <end position="811"/>
    </location>
</feature>
<dbReference type="Pfam" id="PF13417">
    <property type="entry name" value="GST_N_3"/>
    <property type="match status" value="1"/>
</dbReference>
<dbReference type="Proteomes" id="UP001287286">
    <property type="component" value="Unassembled WGS sequence"/>
</dbReference>
<evidence type="ECO:0000256" key="1">
    <source>
        <dbReference type="SAM" id="MobiDB-lite"/>
    </source>
</evidence>
<feature type="domain" description="DUF7962" evidence="3">
    <location>
        <begin position="117"/>
        <end position="235"/>
    </location>
</feature>
<feature type="compositionally biased region" description="Basic and acidic residues" evidence="1">
    <location>
        <begin position="732"/>
        <end position="746"/>
    </location>
</feature>
<evidence type="ECO:0000313" key="4">
    <source>
        <dbReference type="EMBL" id="KAK4089728.1"/>
    </source>
</evidence>
<dbReference type="Gene3D" id="3.40.30.110">
    <property type="match status" value="2"/>
</dbReference>
<feature type="region of interest" description="Disordered" evidence="1">
    <location>
        <begin position="779"/>
        <end position="820"/>
    </location>
</feature>
<sequence>MVGAEIIFYHYTRSPYARRVEWYLALRGIPYRECLQPLAMPRPDLARLGIAYRRIPVLAIGRDVYLDTRLQLRKLEELEDNVAAPKLGADTPEGLALERLLELLTTDGGTTFSGITSLLPADMPLFKDEAFVRDRADFLGGVELKPETMRRARPDALRELAGVFQLFETTLLADGRDWILGGTTGPGLADIEALWRLHWIVNVPGALPETHFSPAVYPKVYAWMARFDAAVAAARAARLGDDHQPPSRRVLSGEEAARAILSSPLHEEYEEGLASVVDAGDHVVAAQGLARGDVVTVWPTDTGVSGKVCGRLVAMNGDEVVIETEADMEGGRGGTAWRLKQDPLSGHEDWGYGGVLQGVAWHLEMHEHEHEHERRGECMRACTERGRRADRETDDDNCECRDGHSGTRGRMSRAATEWPELAGAQKPTDKRIASSAAASRDGGQGWVLVTRDGRPGAAEPHVPRTPGGGAGGGGRIAIQDVPFLTVRSDGRPGIGGDGGFIPRDAVELEDGQRAEMAGRILLFLLVVVLAEGCKMELTSPDGWPRRCTTIETMSGHCTVATACTLCLAAWCRPWNFFHPGEACKQTGKGTAPRRIVPGMCRDRSRRRVGRMQSPYGEVEARSKTERHAAPCWAMHRGGGGLAGWLVAEPRVEDTYRRSRCTCHSPTLTCHSTEPSMSDRLELRRRRGPGPVKYGDQIQAGFPPHPHSQSSPSLQGPSRTGPVHRAGAHTHARHDATRHDTTRHGEHTLGIGTGLGSIFEPVNTITMAIKSCRASAADSVARHLRGSRSSSSSSSKQASRNSTEPANNSSHPSALFMPPRLPLTGDVQSHRQAMHCTQRGRLGLPASSHPTSMWRTRGDRTVQSADAPLACLSVCDCLRDELRAMRQSHLVNTYEDEVHFKEMETVVMSCTSAAGVSARVSSPMRALSRLADSGPGADTPCPRPKSPSPRCLPRETTN</sequence>
<dbReference type="Gene3D" id="1.20.1050.10">
    <property type="match status" value="1"/>
</dbReference>
<dbReference type="SUPFAM" id="SSF47616">
    <property type="entry name" value="GST C-terminal domain-like"/>
    <property type="match status" value="1"/>
</dbReference>
<evidence type="ECO:0000259" key="3">
    <source>
        <dbReference type="Pfam" id="PF25907"/>
    </source>
</evidence>
<feature type="compositionally biased region" description="Low complexity" evidence="1">
    <location>
        <begin position="786"/>
        <end position="801"/>
    </location>
</feature>
<keyword evidence="5" id="KW-1185">Reference proteome</keyword>
<evidence type="ECO:0008006" key="6">
    <source>
        <dbReference type="Google" id="ProtNLM"/>
    </source>
</evidence>
<proteinExistence type="predicted"/>
<name>A0ABR0C050_PURLI</name>
<dbReference type="Pfam" id="PF25907">
    <property type="entry name" value="DUF7962"/>
    <property type="match status" value="1"/>
</dbReference>
<dbReference type="InterPro" id="IPR036282">
    <property type="entry name" value="Glutathione-S-Trfase_C_sf"/>
</dbReference>
<feature type="region of interest" description="Disordered" evidence="1">
    <location>
        <begin position="454"/>
        <end position="474"/>
    </location>
</feature>
<dbReference type="InterPro" id="IPR036249">
    <property type="entry name" value="Thioredoxin-like_sf"/>
</dbReference>
<feature type="region of interest" description="Disordered" evidence="1">
    <location>
        <begin position="387"/>
        <end position="431"/>
    </location>
</feature>
<dbReference type="InterPro" id="IPR004045">
    <property type="entry name" value="Glutathione_S-Trfase_N"/>
</dbReference>
<evidence type="ECO:0000259" key="2">
    <source>
        <dbReference type="Pfam" id="PF13417"/>
    </source>
</evidence>
<feature type="region of interest" description="Disordered" evidence="1">
    <location>
        <begin position="685"/>
        <end position="756"/>
    </location>
</feature>
<feature type="region of interest" description="Disordered" evidence="1">
    <location>
        <begin position="927"/>
        <end position="957"/>
    </location>
</feature>
<accession>A0ABR0C050</accession>
<gene>
    <name evidence="4" type="ORF">Purlil1_5831</name>
</gene>
<evidence type="ECO:0000313" key="5">
    <source>
        <dbReference type="Proteomes" id="UP001287286"/>
    </source>
</evidence>
<dbReference type="CDD" id="cd00570">
    <property type="entry name" value="GST_N_family"/>
    <property type="match status" value="1"/>
</dbReference>
<dbReference type="InterPro" id="IPR058268">
    <property type="entry name" value="DUF7962"/>
</dbReference>
<dbReference type="EMBL" id="JAWRVI010000018">
    <property type="protein sequence ID" value="KAK4089728.1"/>
    <property type="molecule type" value="Genomic_DNA"/>
</dbReference>
<reference evidence="4 5" key="1">
    <citation type="journal article" date="2024" name="Microbiol. Resour. Announc.">
        <title>Genome annotations for the ascomycete fungi Trichoderma harzianum, Trichoderma aggressivum, and Purpureocillium lilacinum.</title>
        <authorList>
            <person name="Beijen E.P.W."/>
            <person name="Ohm R.A."/>
        </authorList>
    </citation>
    <scope>NUCLEOTIDE SEQUENCE [LARGE SCALE GENOMIC DNA]</scope>
    <source>
        <strain evidence="4 5">CBS 150709</strain>
    </source>
</reference>
<organism evidence="4 5">
    <name type="scientific">Purpureocillium lilacinum</name>
    <name type="common">Paecilomyces lilacinus</name>
    <dbReference type="NCBI Taxonomy" id="33203"/>
    <lineage>
        <taxon>Eukaryota</taxon>
        <taxon>Fungi</taxon>
        <taxon>Dikarya</taxon>
        <taxon>Ascomycota</taxon>
        <taxon>Pezizomycotina</taxon>
        <taxon>Sordariomycetes</taxon>
        <taxon>Hypocreomycetidae</taxon>
        <taxon>Hypocreales</taxon>
        <taxon>Ophiocordycipitaceae</taxon>
        <taxon>Purpureocillium</taxon>
    </lineage>
</organism>
<feature type="domain" description="GST N-terminal" evidence="2">
    <location>
        <begin position="9"/>
        <end position="80"/>
    </location>
</feature>